<protein>
    <submittedName>
        <fullName evidence="1">Retrovirus-related Pol polyprotein from transposon 297</fullName>
    </submittedName>
</protein>
<dbReference type="Pfam" id="PF08284">
    <property type="entry name" value="RVP_2"/>
    <property type="match status" value="1"/>
</dbReference>
<dbReference type="Proteomes" id="UP000886998">
    <property type="component" value="Unassembled WGS sequence"/>
</dbReference>
<name>A0A8X7CI37_9ARAC</name>
<dbReference type="OrthoDB" id="10056424at2759"/>
<reference evidence="1" key="1">
    <citation type="submission" date="2020-08" db="EMBL/GenBank/DDBJ databases">
        <title>Multicomponent nature underlies the extraordinary mechanical properties of spider dragline silk.</title>
        <authorList>
            <person name="Kono N."/>
            <person name="Nakamura H."/>
            <person name="Mori M."/>
            <person name="Yoshida Y."/>
            <person name="Ohtoshi R."/>
            <person name="Malay A.D."/>
            <person name="Moran D.A.P."/>
            <person name="Tomita M."/>
            <person name="Numata K."/>
            <person name="Arakawa K."/>
        </authorList>
    </citation>
    <scope>NUCLEOTIDE SEQUENCE</scope>
</reference>
<organism evidence="1 2">
    <name type="scientific">Trichonephila inaurata madagascariensis</name>
    <dbReference type="NCBI Taxonomy" id="2747483"/>
    <lineage>
        <taxon>Eukaryota</taxon>
        <taxon>Metazoa</taxon>
        <taxon>Ecdysozoa</taxon>
        <taxon>Arthropoda</taxon>
        <taxon>Chelicerata</taxon>
        <taxon>Arachnida</taxon>
        <taxon>Araneae</taxon>
        <taxon>Araneomorphae</taxon>
        <taxon>Entelegynae</taxon>
        <taxon>Araneoidea</taxon>
        <taxon>Nephilidae</taxon>
        <taxon>Trichonephila</taxon>
        <taxon>Trichonephila inaurata</taxon>
    </lineage>
</organism>
<dbReference type="Gene3D" id="2.40.70.10">
    <property type="entry name" value="Acid Proteases"/>
    <property type="match status" value="1"/>
</dbReference>
<gene>
    <name evidence="1" type="primary">pol_1475</name>
    <name evidence="1" type="ORF">TNIN_384201</name>
</gene>
<evidence type="ECO:0000313" key="1">
    <source>
        <dbReference type="EMBL" id="GFY73624.1"/>
    </source>
</evidence>
<comment type="caution">
    <text evidence="1">The sequence shown here is derived from an EMBL/GenBank/DDBJ whole genome shotgun (WGS) entry which is preliminary data.</text>
</comment>
<dbReference type="AlphaFoldDB" id="A0A8X7CI37"/>
<dbReference type="EMBL" id="BMAV01020248">
    <property type="protein sequence ID" value="GFY73624.1"/>
    <property type="molecule type" value="Genomic_DNA"/>
</dbReference>
<sequence>MTENEKVFHLMKGVAEDVYQSLLVRDISCTSDFIKECQRIEEMNQKRIAKHPFTRLPSIFSVASIGEHEYFLTLIRHIVREEVQRMLEPSQQNTELEILSLEEVIKEEVQQALCPVIPMSKKTQDVYNCCTPTKIPCHVFRYCREAIFDVYRSSQATNSQLPSPNFSPDECSQQAIKTPSPIPSRGNLQYAAIDHPLPMADVVPADLPAVETRITKRGDLPWSLDVTVDGLPVKALVESVASSSVVSGKFRRYLKVMFPVHNHTVLKVANGSYAQPKGMCTLQIGISGRILPFEFIVLPDCSHDIILEWNFLKASVALIDCGRSELTLDDVGVTSEEVVLNPLHLCVMKDCRLPAYSIRKIPVVNCCREDSGNVIVESSKLLALKKEVFMPSMLVTLRRGKTEIWVVDGQSQEKVIPQDICVAFAEPFCPDCIATISETSRVPTEISKIKQSFEFLKMISPDFDANQKRMLVVLQEYSEAFKERKNLTSQITVKHRINTGDNLPVKQSVSCVPSRALYNPRRSR</sequence>
<evidence type="ECO:0000313" key="2">
    <source>
        <dbReference type="Proteomes" id="UP000886998"/>
    </source>
</evidence>
<dbReference type="InterPro" id="IPR021109">
    <property type="entry name" value="Peptidase_aspartic_dom_sf"/>
</dbReference>
<accession>A0A8X7CI37</accession>
<proteinExistence type="predicted"/>
<dbReference type="SUPFAM" id="SSF50630">
    <property type="entry name" value="Acid proteases"/>
    <property type="match status" value="1"/>
</dbReference>
<keyword evidence="2" id="KW-1185">Reference proteome</keyword>